<evidence type="ECO:0000259" key="2">
    <source>
        <dbReference type="PROSITE" id="PS50279"/>
    </source>
</evidence>
<dbReference type="PROSITE" id="PS50279">
    <property type="entry name" value="BPTI_KUNITZ_2"/>
    <property type="match status" value="1"/>
</dbReference>
<dbReference type="Pfam" id="PF00014">
    <property type="entry name" value="Kunitz_BPTI"/>
    <property type="match status" value="1"/>
</dbReference>
<dbReference type="AlphaFoldDB" id="A0A8R1HKR2"/>
<dbReference type="CDD" id="cd00109">
    <property type="entry name" value="Kunitz-type"/>
    <property type="match status" value="1"/>
</dbReference>
<dbReference type="GO" id="GO:0004867">
    <property type="term" value="F:serine-type endopeptidase inhibitor activity"/>
    <property type="evidence" value="ECO:0007669"/>
    <property type="project" value="InterPro"/>
</dbReference>
<proteinExistence type="predicted"/>
<dbReference type="InterPro" id="IPR020901">
    <property type="entry name" value="Prtase_inh_Kunz-CS"/>
</dbReference>
<dbReference type="Gene3D" id="4.10.410.10">
    <property type="entry name" value="Pancreatic trypsin inhibitor Kunitz domain"/>
    <property type="match status" value="1"/>
</dbReference>
<reference evidence="3" key="2">
    <citation type="submission" date="2022-06" db="UniProtKB">
        <authorList>
            <consortium name="EnsemblMetazoa"/>
        </authorList>
    </citation>
    <scope>IDENTIFICATION</scope>
    <source>
        <strain evidence="3">DF5081</strain>
    </source>
</reference>
<evidence type="ECO:0000313" key="4">
    <source>
        <dbReference type="Proteomes" id="UP000005237"/>
    </source>
</evidence>
<name>A0A8R1HKR2_CAEJA</name>
<dbReference type="InterPro" id="IPR002223">
    <property type="entry name" value="Kunitz_BPTI"/>
</dbReference>
<keyword evidence="1" id="KW-0732">Signal</keyword>
<dbReference type="SUPFAM" id="SSF57362">
    <property type="entry name" value="BPTI-like"/>
    <property type="match status" value="1"/>
</dbReference>
<dbReference type="InterPro" id="IPR036880">
    <property type="entry name" value="Kunitz_BPTI_sf"/>
</dbReference>
<dbReference type="InterPro" id="IPR052861">
    <property type="entry name" value="BPTI/Kunitz_domain"/>
</dbReference>
<dbReference type="PANTHER" id="PTHR47248:SF1">
    <property type="entry name" value="BPTI_KUNITZ INHIBITOR DOMAIN-CONTAINING PROTEIN"/>
    <property type="match status" value="1"/>
</dbReference>
<feature type="chain" id="PRO_5035831032" evidence="1">
    <location>
        <begin position="17"/>
        <end position="185"/>
    </location>
</feature>
<evidence type="ECO:0000313" key="3">
    <source>
        <dbReference type="EnsemblMetazoa" id="CJA04726.1"/>
    </source>
</evidence>
<organism evidence="3 4">
    <name type="scientific">Caenorhabditis japonica</name>
    <dbReference type="NCBI Taxonomy" id="281687"/>
    <lineage>
        <taxon>Eukaryota</taxon>
        <taxon>Metazoa</taxon>
        <taxon>Ecdysozoa</taxon>
        <taxon>Nematoda</taxon>
        <taxon>Chromadorea</taxon>
        <taxon>Rhabditida</taxon>
        <taxon>Rhabditina</taxon>
        <taxon>Rhabditomorpha</taxon>
        <taxon>Rhabditoidea</taxon>
        <taxon>Rhabditidae</taxon>
        <taxon>Peloderinae</taxon>
        <taxon>Caenorhabditis</taxon>
    </lineage>
</organism>
<dbReference type="OMA" id="DYFTCPG"/>
<dbReference type="PRINTS" id="PR00759">
    <property type="entry name" value="BASICPTASE"/>
</dbReference>
<dbReference type="PROSITE" id="PS00280">
    <property type="entry name" value="BPTI_KUNITZ_1"/>
    <property type="match status" value="1"/>
</dbReference>
<dbReference type="PANTHER" id="PTHR47248">
    <property type="entry name" value="PROTEIN CBG06772"/>
    <property type="match status" value="1"/>
</dbReference>
<reference evidence="4" key="1">
    <citation type="submission" date="2010-08" db="EMBL/GenBank/DDBJ databases">
        <authorList>
            <consortium name="Caenorhabditis japonica Sequencing Consortium"/>
            <person name="Wilson R.K."/>
        </authorList>
    </citation>
    <scope>NUCLEOTIDE SEQUENCE [LARGE SCALE GENOMIC DNA]</scope>
    <source>
        <strain evidence="4">DF5081</strain>
    </source>
</reference>
<accession>A0A8R1HKR2</accession>
<dbReference type="EnsemblMetazoa" id="CJA04726.1">
    <property type="protein sequence ID" value="CJA04726.1"/>
    <property type="gene ID" value="WBGene00123928"/>
</dbReference>
<dbReference type="SMART" id="SM00131">
    <property type="entry name" value="KU"/>
    <property type="match status" value="1"/>
</dbReference>
<feature type="signal peptide" evidence="1">
    <location>
        <begin position="1"/>
        <end position="16"/>
    </location>
</feature>
<keyword evidence="4" id="KW-1185">Reference proteome</keyword>
<feature type="domain" description="BPTI/Kunitz inhibitor" evidence="2">
    <location>
        <begin position="22"/>
        <end position="75"/>
    </location>
</feature>
<protein>
    <submittedName>
        <fullName evidence="3">BPTI/Kunitz inhibitor domain-containing protein</fullName>
    </submittedName>
</protein>
<evidence type="ECO:0000256" key="1">
    <source>
        <dbReference type="SAM" id="SignalP"/>
    </source>
</evidence>
<dbReference type="Proteomes" id="UP000005237">
    <property type="component" value="Unassembled WGS sequence"/>
</dbReference>
<sequence>MLKLALLSAFIIGSAAQFRQQCEAPLHHGLQQCSNTSSIRYHFDLTTKKCLAFKFSGCGGNSNNFASYSECQNFCLPMDYFTCPGGTQSLKNKNGKSFCGGVEQVTCDAPNSFCLNGPFTGVCCDAGIRDKVNDDYEKECGPGKLKHQIDIGGVHIPLFGKTCDSAFCPENTKCQQGNFFAYCCA</sequence>